<dbReference type="PANTHER" id="PTHR43452">
    <property type="entry name" value="PYRUVATE DECARBOXYLASE"/>
    <property type="match status" value="1"/>
</dbReference>
<evidence type="ECO:0000256" key="3">
    <source>
        <dbReference type="ARBA" id="ARBA00022723"/>
    </source>
</evidence>
<dbReference type="Gene3D" id="3.40.50.970">
    <property type="match status" value="1"/>
</dbReference>
<dbReference type="GO" id="GO:0016831">
    <property type="term" value="F:carboxy-lyase activity"/>
    <property type="evidence" value="ECO:0007669"/>
    <property type="project" value="InterPro"/>
</dbReference>
<evidence type="ECO:0000256" key="4">
    <source>
        <dbReference type="ARBA" id="ARBA00022842"/>
    </source>
</evidence>
<dbReference type="PANTHER" id="PTHR43452:SF6">
    <property type="entry name" value="PYRUVATE DECARBOXYLASE 2"/>
    <property type="match status" value="1"/>
</dbReference>
<reference evidence="7" key="3">
    <citation type="submission" date="2015-04" db="UniProtKB">
        <authorList>
            <consortium name="EnsemblPlants"/>
        </authorList>
    </citation>
    <scope>IDENTIFICATION</scope>
    <source>
        <strain evidence="7">cv. Jemalong A17</strain>
    </source>
</reference>
<keyword evidence="8" id="KW-1185">Reference proteome</keyword>
<keyword evidence="3" id="KW-0479">Metal-binding</keyword>
<dbReference type="eggNOG" id="KOG1184">
    <property type="taxonomic scope" value="Eukaryota"/>
</dbReference>
<keyword evidence="6" id="KW-0670">Pyruvate</keyword>
<dbReference type="InterPro" id="IPR012110">
    <property type="entry name" value="PDC/IPDC-like"/>
</dbReference>
<evidence type="ECO:0000313" key="6">
    <source>
        <dbReference type="EMBL" id="AES97182.1"/>
    </source>
</evidence>
<proteinExistence type="inferred from homology"/>
<name>G7JX02_MEDTR</name>
<dbReference type="EnsemblPlants" id="AES97182">
    <property type="protein sequence ID" value="AES97182"/>
    <property type="gene ID" value="MTR_5g046620"/>
</dbReference>
<keyword evidence="4" id="KW-0460">Magnesium</keyword>
<keyword evidence="5" id="KW-0786">Thiamine pyrophosphate</keyword>
<accession>G7JX02</accession>
<gene>
    <name evidence="6" type="ordered locus">MTR_5g046620</name>
</gene>
<protein>
    <submittedName>
        <fullName evidence="6">Pyruvate decarboxylase</fullName>
    </submittedName>
</protein>
<dbReference type="Proteomes" id="UP000002051">
    <property type="component" value="Chromosome 5"/>
</dbReference>
<sequence>MGLEAVMEETAVFLNKAVNPILVDHKHFIGTFWGAVRTAFCAEIIESANTYLFTRPIFNDSRLRSALRGKYNTAYENYFRIFVPEGLFVKSEHREPLKVNVLFQHIQYMLSSETAVIAETLDSWFNCQKLKLLKGCSYEFQMQYGSIGWSVVGATLGYVEAVPGK</sequence>
<comment type="cofactor">
    <cofactor evidence="1">
        <name>thiamine diphosphate</name>
        <dbReference type="ChEBI" id="CHEBI:58937"/>
    </cofactor>
</comment>
<evidence type="ECO:0000313" key="7">
    <source>
        <dbReference type="EnsemblPlants" id="AES97182"/>
    </source>
</evidence>
<comment type="similarity">
    <text evidence="2">Belongs to the TPP enzyme family.</text>
</comment>
<dbReference type="HOGENOM" id="CLU_1613285_0_0_1"/>
<evidence type="ECO:0000313" key="8">
    <source>
        <dbReference type="Proteomes" id="UP000002051"/>
    </source>
</evidence>
<evidence type="ECO:0000256" key="5">
    <source>
        <dbReference type="ARBA" id="ARBA00023052"/>
    </source>
</evidence>
<reference evidence="6 8" key="2">
    <citation type="journal article" date="2014" name="BMC Genomics">
        <title>An improved genome release (version Mt4.0) for the model legume Medicago truncatula.</title>
        <authorList>
            <person name="Tang H."/>
            <person name="Krishnakumar V."/>
            <person name="Bidwell S."/>
            <person name="Rosen B."/>
            <person name="Chan A."/>
            <person name="Zhou S."/>
            <person name="Gentzbittel L."/>
            <person name="Childs K.L."/>
            <person name="Yandell M."/>
            <person name="Gundlach H."/>
            <person name="Mayer K.F."/>
            <person name="Schwartz D.C."/>
            <person name="Town C.D."/>
        </authorList>
    </citation>
    <scope>GENOME REANNOTATION</scope>
    <source>
        <strain evidence="7 8">cv. Jemalong A17</strain>
    </source>
</reference>
<dbReference type="AlphaFoldDB" id="G7JX02"/>
<dbReference type="STRING" id="3880.G7JX02"/>
<evidence type="ECO:0000256" key="2">
    <source>
        <dbReference type="ARBA" id="ARBA00007812"/>
    </source>
</evidence>
<reference evidence="6 8" key="1">
    <citation type="journal article" date="2011" name="Nature">
        <title>The Medicago genome provides insight into the evolution of rhizobial symbioses.</title>
        <authorList>
            <person name="Young N.D."/>
            <person name="Debelle F."/>
            <person name="Oldroyd G.E."/>
            <person name="Geurts R."/>
            <person name="Cannon S.B."/>
            <person name="Udvardi M.K."/>
            <person name="Benedito V.A."/>
            <person name="Mayer K.F."/>
            <person name="Gouzy J."/>
            <person name="Schoof H."/>
            <person name="Van de Peer Y."/>
            <person name="Proost S."/>
            <person name="Cook D.R."/>
            <person name="Meyers B.C."/>
            <person name="Spannagl M."/>
            <person name="Cheung F."/>
            <person name="De Mita S."/>
            <person name="Krishnakumar V."/>
            <person name="Gundlach H."/>
            <person name="Zhou S."/>
            <person name="Mudge J."/>
            <person name="Bharti A.K."/>
            <person name="Murray J.D."/>
            <person name="Naoumkina M.A."/>
            <person name="Rosen B."/>
            <person name="Silverstein K.A."/>
            <person name="Tang H."/>
            <person name="Rombauts S."/>
            <person name="Zhao P.X."/>
            <person name="Zhou P."/>
            <person name="Barbe V."/>
            <person name="Bardou P."/>
            <person name="Bechner M."/>
            <person name="Bellec A."/>
            <person name="Berger A."/>
            <person name="Berges H."/>
            <person name="Bidwell S."/>
            <person name="Bisseling T."/>
            <person name="Choisne N."/>
            <person name="Couloux A."/>
            <person name="Denny R."/>
            <person name="Deshpande S."/>
            <person name="Dai X."/>
            <person name="Doyle J.J."/>
            <person name="Dudez A.M."/>
            <person name="Farmer A.D."/>
            <person name="Fouteau S."/>
            <person name="Franken C."/>
            <person name="Gibelin C."/>
            <person name="Gish J."/>
            <person name="Goldstein S."/>
            <person name="Gonzalez A.J."/>
            <person name="Green P.J."/>
            <person name="Hallab A."/>
            <person name="Hartog M."/>
            <person name="Hua A."/>
            <person name="Humphray S.J."/>
            <person name="Jeong D.H."/>
            <person name="Jing Y."/>
            <person name="Jocker A."/>
            <person name="Kenton S.M."/>
            <person name="Kim D.J."/>
            <person name="Klee K."/>
            <person name="Lai H."/>
            <person name="Lang C."/>
            <person name="Lin S."/>
            <person name="Macmil S.L."/>
            <person name="Magdelenat G."/>
            <person name="Matthews L."/>
            <person name="McCorrison J."/>
            <person name="Monaghan E.L."/>
            <person name="Mun J.H."/>
            <person name="Najar F.Z."/>
            <person name="Nicholson C."/>
            <person name="Noirot C."/>
            <person name="O'Bleness M."/>
            <person name="Paule C.R."/>
            <person name="Poulain J."/>
            <person name="Prion F."/>
            <person name="Qin B."/>
            <person name="Qu C."/>
            <person name="Retzel E.F."/>
            <person name="Riddle C."/>
            <person name="Sallet E."/>
            <person name="Samain S."/>
            <person name="Samson N."/>
            <person name="Sanders I."/>
            <person name="Saurat O."/>
            <person name="Scarpelli C."/>
            <person name="Schiex T."/>
            <person name="Segurens B."/>
            <person name="Severin A.J."/>
            <person name="Sherrier D.J."/>
            <person name="Shi R."/>
            <person name="Sims S."/>
            <person name="Singer S.R."/>
            <person name="Sinharoy S."/>
            <person name="Sterck L."/>
            <person name="Viollet A."/>
            <person name="Wang B.B."/>
            <person name="Wang K."/>
            <person name="Wang M."/>
            <person name="Wang X."/>
            <person name="Warfsmann J."/>
            <person name="Weissenbach J."/>
            <person name="White D.D."/>
            <person name="White J.D."/>
            <person name="Wiley G.B."/>
            <person name="Wincker P."/>
            <person name="Xing Y."/>
            <person name="Yang L."/>
            <person name="Yao Z."/>
            <person name="Ying F."/>
            <person name="Zhai J."/>
            <person name="Zhou L."/>
            <person name="Zuber A."/>
            <person name="Denarie J."/>
            <person name="Dixon R.A."/>
            <person name="May G.D."/>
            <person name="Schwartz D.C."/>
            <person name="Rogers J."/>
            <person name="Quetier F."/>
            <person name="Town C.D."/>
            <person name="Roe B.A."/>
        </authorList>
    </citation>
    <scope>NUCLEOTIDE SEQUENCE [LARGE SCALE GENOMIC DNA]</scope>
    <source>
        <strain evidence="6">A17</strain>
        <strain evidence="7 8">cv. Jemalong A17</strain>
    </source>
</reference>
<dbReference type="EMBL" id="CM001221">
    <property type="protein sequence ID" value="AES97182.1"/>
    <property type="molecule type" value="Genomic_DNA"/>
</dbReference>
<evidence type="ECO:0000256" key="1">
    <source>
        <dbReference type="ARBA" id="ARBA00001964"/>
    </source>
</evidence>
<dbReference type="GO" id="GO:0046872">
    <property type="term" value="F:metal ion binding"/>
    <property type="evidence" value="ECO:0007669"/>
    <property type="project" value="UniProtKB-KW"/>
</dbReference>
<organism evidence="6 8">
    <name type="scientific">Medicago truncatula</name>
    <name type="common">Barrel medic</name>
    <name type="synonym">Medicago tribuloides</name>
    <dbReference type="NCBI Taxonomy" id="3880"/>
    <lineage>
        <taxon>Eukaryota</taxon>
        <taxon>Viridiplantae</taxon>
        <taxon>Streptophyta</taxon>
        <taxon>Embryophyta</taxon>
        <taxon>Tracheophyta</taxon>
        <taxon>Spermatophyta</taxon>
        <taxon>Magnoliopsida</taxon>
        <taxon>eudicotyledons</taxon>
        <taxon>Gunneridae</taxon>
        <taxon>Pentapetalae</taxon>
        <taxon>rosids</taxon>
        <taxon>fabids</taxon>
        <taxon>Fabales</taxon>
        <taxon>Fabaceae</taxon>
        <taxon>Papilionoideae</taxon>
        <taxon>50 kb inversion clade</taxon>
        <taxon>NPAAA clade</taxon>
        <taxon>Hologalegina</taxon>
        <taxon>IRL clade</taxon>
        <taxon>Trifolieae</taxon>
        <taxon>Medicago</taxon>
    </lineage>
</organism>
<dbReference type="PaxDb" id="3880-AES97182"/>